<name>A0A066ZX75_HYDMR</name>
<dbReference type="InterPro" id="IPR014721">
    <property type="entry name" value="Ribsml_uS5_D2-typ_fold_subgr"/>
</dbReference>
<dbReference type="InterPro" id="IPR027417">
    <property type="entry name" value="P-loop_NTPase"/>
</dbReference>
<organism evidence="4 5">
    <name type="scientific">Hydrogenovibrio marinus</name>
    <dbReference type="NCBI Taxonomy" id="28885"/>
    <lineage>
        <taxon>Bacteria</taxon>
        <taxon>Pseudomonadati</taxon>
        <taxon>Pseudomonadota</taxon>
        <taxon>Gammaproteobacteria</taxon>
        <taxon>Thiotrichales</taxon>
        <taxon>Piscirickettsiaceae</taxon>
        <taxon>Hydrogenovibrio</taxon>
    </lineage>
</organism>
<evidence type="ECO:0000256" key="2">
    <source>
        <dbReference type="PROSITE-ProRule" id="PRU01122"/>
    </source>
</evidence>
<evidence type="ECO:0000313" key="4">
    <source>
        <dbReference type="EMBL" id="KDN94966.1"/>
    </source>
</evidence>
<keyword evidence="2" id="KW-0378">Hydrolase</keyword>
<dbReference type="Pfam" id="PF13654">
    <property type="entry name" value="AAA_32"/>
    <property type="match status" value="1"/>
</dbReference>
<dbReference type="SUPFAM" id="SSF52540">
    <property type="entry name" value="P-loop containing nucleoside triphosphate hydrolases"/>
    <property type="match status" value="1"/>
</dbReference>
<keyword evidence="5" id="KW-1185">Reference proteome</keyword>
<proteinExistence type="inferred from homology"/>
<dbReference type="SUPFAM" id="SSF54211">
    <property type="entry name" value="Ribosomal protein S5 domain 2-like"/>
    <property type="match status" value="1"/>
</dbReference>
<dbReference type="RefSeq" id="WP_029908597.1">
    <property type="nucleotide sequence ID" value="NZ_AP020335.1"/>
</dbReference>
<keyword evidence="2" id="KW-0720">Serine protease</keyword>
<gene>
    <name evidence="4" type="ORF">EI16_01235</name>
</gene>
<comment type="catalytic activity">
    <reaction evidence="2">
        <text>Hydrolysis of proteins in presence of ATP.</text>
        <dbReference type="EC" id="3.4.21.53"/>
    </reaction>
</comment>
<evidence type="ECO:0000256" key="1">
    <source>
        <dbReference type="ARBA" id="ARBA00022670"/>
    </source>
</evidence>
<dbReference type="Gene3D" id="1.10.8.60">
    <property type="match status" value="1"/>
</dbReference>
<dbReference type="GO" id="GO:0030163">
    <property type="term" value="P:protein catabolic process"/>
    <property type="evidence" value="ECO:0007669"/>
    <property type="project" value="InterPro"/>
</dbReference>
<dbReference type="Gene3D" id="3.40.50.300">
    <property type="entry name" value="P-loop containing nucleotide triphosphate hydrolases"/>
    <property type="match status" value="2"/>
</dbReference>
<dbReference type="GO" id="GO:0004252">
    <property type="term" value="F:serine-type endopeptidase activity"/>
    <property type="evidence" value="ECO:0007669"/>
    <property type="project" value="UniProtKB-UniRule"/>
</dbReference>
<dbReference type="PANTHER" id="PTHR10046">
    <property type="entry name" value="ATP DEPENDENT LON PROTEASE FAMILY MEMBER"/>
    <property type="match status" value="1"/>
</dbReference>
<dbReference type="AlphaFoldDB" id="A0A066ZX75"/>
<keyword evidence="1 2" id="KW-0645">Protease</keyword>
<dbReference type="InterPro" id="IPR041699">
    <property type="entry name" value="AAA_32"/>
</dbReference>
<dbReference type="EMBL" id="JMIU01000001">
    <property type="protein sequence ID" value="KDN94966.1"/>
    <property type="molecule type" value="Genomic_DNA"/>
</dbReference>
<feature type="domain" description="Lon proteolytic" evidence="3">
    <location>
        <begin position="564"/>
        <end position="759"/>
    </location>
</feature>
<dbReference type="STRING" id="28885.EI16_01235"/>
<comment type="similarity">
    <text evidence="2">Belongs to the peptidase S16 family.</text>
</comment>
<dbReference type="GO" id="GO:0006508">
    <property type="term" value="P:proteolysis"/>
    <property type="evidence" value="ECO:0007669"/>
    <property type="project" value="UniProtKB-KW"/>
</dbReference>
<comment type="caution">
    <text evidence="4">The sequence shown here is derived from an EMBL/GenBank/DDBJ whole genome shotgun (WGS) entry which is preliminary data.</text>
</comment>
<dbReference type="PRINTS" id="PR00830">
    <property type="entry name" value="ENDOLAPTASE"/>
</dbReference>
<reference evidence="4 5" key="1">
    <citation type="submission" date="2014-04" db="EMBL/GenBank/DDBJ databases">
        <title>Draft genome sequence of Hydrogenovibrio marinus MH-110, a model organism for aerobic H2 metabolism.</title>
        <authorList>
            <person name="Cha H.J."/>
            <person name="Jo B.H."/>
            <person name="Hwang B.H."/>
        </authorList>
    </citation>
    <scope>NUCLEOTIDE SEQUENCE [LARGE SCALE GENOMIC DNA]</scope>
    <source>
        <strain evidence="4 5">MH-110</strain>
    </source>
</reference>
<dbReference type="GO" id="GO:0004176">
    <property type="term" value="F:ATP-dependent peptidase activity"/>
    <property type="evidence" value="ECO:0007669"/>
    <property type="project" value="UniProtKB-UniRule"/>
</dbReference>
<dbReference type="InterPro" id="IPR027065">
    <property type="entry name" value="Lon_Prtase"/>
</dbReference>
<feature type="active site" evidence="2">
    <location>
        <position position="654"/>
    </location>
</feature>
<dbReference type="InterPro" id="IPR020568">
    <property type="entry name" value="Ribosomal_Su5_D2-typ_SF"/>
</dbReference>
<dbReference type="Gene3D" id="3.30.230.10">
    <property type="match status" value="1"/>
</dbReference>
<dbReference type="Pfam" id="PF05362">
    <property type="entry name" value="Lon_C"/>
    <property type="match status" value="1"/>
</dbReference>
<sequence>MRKLSADQLYRFTTINPEKFEEQETNVNAFMKRFHPRAYQSLNFGLHLKRNQNHIFIMGEPGVGRIGMTKSVLRDAAARRDIPQDVVLVSDFSESNKTQYLYFKAGHGHAFKAAMEEFITQLKTQLPVVFDGHVYQLKNQQLENDLAQKQEAALTPAFELAESLSIEIQQTENNFVLLAVVDGERLRMSELKNLEEPLQKHFLEALDQVEEELNKGLTRFPFLQHEYMDAGKKLNTRFANDHLAPLTDALKMEFGENDSVKQYLESLKDAVISKLHLFWDQSGESVTSTTQNSMEDLLAEQHGFSIFEVNLLVDHSGLKHAPIIYEQNASMPKLFGYTINSASANATDTLTLAMNHQAGLLQKANGGFLLLNVESLLKDPEIWSNLKAALLSKKLTFEIPSSSSVVPYHLPDYPLNVTLVLLGRAIHFYALQEIDSQFSRLFKVQVEFEVELERTEEHELVLAKQLENEIKDWDDLPVSVSAYERLIEYASRLAESESRLYTNKAILRDVLAEANAFARANDETEITRSTIEATILQRDFHTGLMEDYFHRAIIEEQVLISVTGSHVGQVNGLTVLTVGRQSFGQPVRITAQASSGDEGVVDIEREVEMAGPIHSKGMLILSGYLRGRYMKFKAWGFSASIVMEQTYDGVEGDSASSAELLALISSISQTPLRQDLAITGSVNQFGEIQPIGGVNEKIEGFFKVCKARGLTGTQGAVVPEANTKHLMLNAEVREAVESGQFHIYAMSHIDDALGLFTDMPVGKVNDKGEFPEGSVNDRVIKALEKMNEKHDESHDD</sequence>
<dbReference type="PROSITE" id="PS51786">
    <property type="entry name" value="LON_PROTEOLYTIC"/>
    <property type="match status" value="1"/>
</dbReference>
<dbReference type="InterPro" id="IPR046843">
    <property type="entry name" value="LonB_AAA-LID"/>
</dbReference>
<feature type="active site" evidence="2">
    <location>
        <position position="697"/>
    </location>
</feature>
<dbReference type="Proteomes" id="UP000027341">
    <property type="component" value="Unassembled WGS sequence"/>
</dbReference>
<protein>
    <recommendedName>
        <fullName evidence="2">endopeptidase La</fullName>
        <ecNumber evidence="2">3.4.21.53</ecNumber>
    </recommendedName>
</protein>
<dbReference type="InterPro" id="IPR008269">
    <property type="entry name" value="Lon_proteolytic"/>
</dbReference>
<evidence type="ECO:0000313" key="5">
    <source>
        <dbReference type="Proteomes" id="UP000027341"/>
    </source>
</evidence>
<evidence type="ECO:0000259" key="3">
    <source>
        <dbReference type="PROSITE" id="PS51786"/>
    </source>
</evidence>
<dbReference type="GO" id="GO:0005524">
    <property type="term" value="F:ATP binding"/>
    <property type="evidence" value="ECO:0007669"/>
    <property type="project" value="InterPro"/>
</dbReference>
<dbReference type="EC" id="3.4.21.53" evidence="2"/>
<accession>A0A066ZX75</accession>
<dbReference type="Pfam" id="PF20436">
    <property type="entry name" value="LonB_AAA-LID"/>
    <property type="match status" value="1"/>
</dbReference>